<feature type="transmembrane region" description="Helical" evidence="1">
    <location>
        <begin position="6"/>
        <end position="22"/>
    </location>
</feature>
<keyword evidence="1" id="KW-0812">Transmembrane</keyword>
<evidence type="ECO:0000259" key="2">
    <source>
        <dbReference type="Pfam" id="PF26604"/>
    </source>
</evidence>
<dbReference type="AlphaFoldDB" id="A0A1G2G5G2"/>
<comment type="caution">
    <text evidence="3">The sequence shown here is derived from an EMBL/GenBank/DDBJ whole genome shotgun (WGS) entry which is preliminary data.</text>
</comment>
<protein>
    <recommendedName>
        <fullName evidence="2">CBU-0592-like domain-containing protein</fullName>
    </recommendedName>
</protein>
<evidence type="ECO:0000313" key="3">
    <source>
        <dbReference type="EMBL" id="OGZ45151.1"/>
    </source>
</evidence>
<name>A0A1G2G5G2_9BACT</name>
<gene>
    <name evidence="3" type="ORF">A2756_01655</name>
</gene>
<reference evidence="3 4" key="1">
    <citation type="journal article" date="2016" name="Nat. Commun.">
        <title>Thousands of microbial genomes shed light on interconnected biogeochemical processes in an aquifer system.</title>
        <authorList>
            <person name="Anantharaman K."/>
            <person name="Brown C.T."/>
            <person name="Hug L.A."/>
            <person name="Sharon I."/>
            <person name="Castelle C.J."/>
            <person name="Probst A.J."/>
            <person name="Thomas B.C."/>
            <person name="Singh A."/>
            <person name="Wilkins M.J."/>
            <person name="Karaoz U."/>
            <person name="Brodie E.L."/>
            <person name="Williams K.H."/>
            <person name="Hubbard S.S."/>
            <person name="Banfield J.F."/>
        </authorList>
    </citation>
    <scope>NUCLEOTIDE SEQUENCE [LARGE SCALE GENOMIC DNA]</scope>
</reference>
<keyword evidence="1" id="KW-1133">Transmembrane helix</keyword>
<evidence type="ECO:0000313" key="4">
    <source>
        <dbReference type="Proteomes" id="UP000177785"/>
    </source>
</evidence>
<feature type="transmembrane region" description="Helical" evidence="1">
    <location>
        <begin position="57"/>
        <end position="76"/>
    </location>
</feature>
<evidence type="ECO:0000256" key="1">
    <source>
        <dbReference type="SAM" id="Phobius"/>
    </source>
</evidence>
<dbReference type="NCBIfam" id="NF047864">
    <property type="entry name" value="CBU_0592_membra"/>
    <property type="match status" value="1"/>
</dbReference>
<dbReference type="EMBL" id="MHNL01000008">
    <property type="protein sequence ID" value="OGZ45151.1"/>
    <property type="molecule type" value="Genomic_DNA"/>
</dbReference>
<keyword evidence="1" id="KW-0472">Membrane</keyword>
<dbReference type="STRING" id="1802115.A2756_01655"/>
<dbReference type="Pfam" id="PF26604">
    <property type="entry name" value="CBU_0592"/>
    <property type="match status" value="1"/>
</dbReference>
<sequence length="82" mass="8747">MTLMTVIGFVGGAIIIGAYYLISRGVLSGTSRGYHALNLLGSVLLASDLFSKDAWSGVTLQVIFSAIAIWSLVRLTTLTREV</sequence>
<feature type="domain" description="CBU-0592-like" evidence="2">
    <location>
        <begin position="5"/>
        <end position="76"/>
    </location>
</feature>
<dbReference type="InterPro" id="IPR058058">
    <property type="entry name" value="CBU_0592-like"/>
</dbReference>
<proteinExistence type="predicted"/>
<organism evidence="3 4">
    <name type="scientific">Candidatus Ryanbacteria bacterium RIFCSPHIGHO2_01_FULL_48_27</name>
    <dbReference type="NCBI Taxonomy" id="1802115"/>
    <lineage>
        <taxon>Bacteria</taxon>
        <taxon>Candidatus Ryaniibacteriota</taxon>
    </lineage>
</organism>
<accession>A0A1G2G5G2</accession>
<dbReference type="Proteomes" id="UP000177785">
    <property type="component" value="Unassembled WGS sequence"/>
</dbReference>